<dbReference type="Gene3D" id="3.40.50.1980">
    <property type="entry name" value="Nitrogenase molybdenum iron protein domain"/>
    <property type="match status" value="3"/>
</dbReference>
<evidence type="ECO:0000256" key="2">
    <source>
        <dbReference type="SAM" id="MobiDB-lite"/>
    </source>
</evidence>
<keyword evidence="1" id="KW-0175">Coiled coil</keyword>
<dbReference type="PANTHER" id="PTHR42953">
    <property type="entry name" value="HIGH-AFFINITY ZINC UPTAKE SYSTEM PROTEIN ZNUA-RELATED"/>
    <property type="match status" value="1"/>
</dbReference>
<dbReference type="InterPro" id="IPR050492">
    <property type="entry name" value="Bact_metal-bind_prot9"/>
</dbReference>
<proteinExistence type="predicted"/>
<evidence type="ECO:0000313" key="4">
    <source>
        <dbReference type="EMBL" id="QTN00938.1"/>
    </source>
</evidence>
<feature type="compositionally biased region" description="Basic and acidic residues" evidence="2">
    <location>
        <begin position="167"/>
        <end position="177"/>
    </location>
</feature>
<feature type="chain" id="PRO_5045344433" evidence="3">
    <location>
        <begin position="19"/>
        <end position="346"/>
    </location>
</feature>
<evidence type="ECO:0000256" key="3">
    <source>
        <dbReference type="SAM" id="SignalP"/>
    </source>
</evidence>
<keyword evidence="5" id="KW-1185">Reference proteome</keyword>
<name>A0ABX7VVF3_9BACI</name>
<dbReference type="InterPro" id="IPR006127">
    <property type="entry name" value="ZnuA-like"/>
</dbReference>
<feature type="signal peptide" evidence="3">
    <location>
        <begin position="1"/>
        <end position="18"/>
    </location>
</feature>
<reference evidence="4 5" key="1">
    <citation type="submission" date="2019-12" db="EMBL/GenBank/DDBJ databases">
        <title>The whole genome sequencing of a strain isolated from a Mars analog, Dalangtan Playa.</title>
        <authorList>
            <person name="Huang T."/>
        </authorList>
    </citation>
    <scope>NUCLEOTIDE SEQUENCE [LARGE SCALE GENOMIC DNA]</scope>
    <source>
        <strain evidence="4 5">DP4-553-S</strain>
    </source>
</reference>
<organism evidence="4 5">
    <name type="scientific">Sediminibacillus dalangtanensis</name>
    <dbReference type="NCBI Taxonomy" id="2729421"/>
    <lineage>
        <taxon>Bacteria</taxon>
        <taxon>Bacillati</taxon>
        <taxon>Bacillota</taxon>
        <taxon>Bacilli</taxon>
        <taxon>Bacillales</taxon>
        <taxon>Bacillaceae</taxon>
        <taxon>Sediminibacillus</taxon>
    </lineage>
</organism>
<sequence length="346" mass="38671">MMNKKVLFGMLFFILLLAGCGASSVQQEEEGKDKLTVYTTLYPLQDFAEKIGGDYVEVESILPAGADAHTFEPTSNTLVDIAESDAFIYIGAGMESYAETISEAVESEDVSMVEATDGVSLLASTHNHDHEGEAGHDHDGEEAHDHEHEGEDVEEDEEESADAGVTEAEHDHGDYDPHVWIDPIRSIDLAENIKDSLVDLMPEHQQAFEDNFADLEEKLRELDQSFHQTVENGEKREILVSHAAFGYWEDAYGLEQIAVSGLSTAQEPSQKQLETIIEESEEHDLQYILFEQNVTPRVAEVVQKEIGAETLRVHNLAVLTEEDIENQEDYFSLMEKNLETIKTAIQ</sequence>
<feature type="coiled-coil region" evidence="1">
    <location>
        <begin position="205"/>
        <end position="232"/>
    </location>
</feature>
<feature type="region of interest" description="Disordered" evidence="2">
    <location>
        <begin position="127"/>
        <end position="177"/>
    </location>
</feature>
<dbReference type="PANTHER" id="PTHR42953:SF8">
    <property type="entry name" value="ZINT DOMAIN-CONTAINING PROTEIN"/>
    <property type="match status" value="1"/>
</dbReference>
<protein>
    <submittedName>
        <fullName evidence="4">Zinc ABC transporter solute-binding protein</fullName>
    </submittedName>
</protein>
<dbReference type="PRINTS" id="PR00691">
    <property type="entry name" value="ADHESINB"/>
</dbReference>
<dbReference type="PROSITE" id="PS51257">
    <property type="entry name" value="PROKAR_LIPOPROTEIN"/>
    <property type="match status" value="1"/>
</dbReference>
<keyword evidence="3" id="KW-0732">Signal</keyword>
<dbReference type="EMBL" id="CP046956">
    <property type="protein sequence ID" value="QTN00938.1"/>
    <property type="molecule type" value="Genomic_DNA"/>
</dbReference>
<dbReference type="InterPro" id="IPR006129">
    <property type="entry name" value="AdhesinB"/>
</dbReference>
<feature type="compositionally biased region" description="Basic and acidic residues" evidence="2">
    <location>
        <begin position="127"/>
        <end position="149"/>
    </location>
</feature>
<accession>A0ABX7VVF3</accession>
<feature type="compositionally biased region" description="Acidic residues" evidence="2">
    <location>
        <begin position="150"/>
        <end position="161"/>
    </location>
</feature>
<evidence type="ECO:0000256" key="1">
    <source>
        <dbReference type="SAM" id="Coils"/>
    </source>
</evidence>
<evidence type="ECO:0000313" key="5">
    <source>
        <dbReference type="Proteomes" id="UP000665043"/>
    </source>
</evidence>
<dbReference type="Pfam" id="PF01297">
    <property type="entry name" value="ZnuA"/>
    <property type="match status" value="1"/>
</dbReference>
<dbReference type="Proteomes" id="UP000665043">
    <property type="component" value="Chromosome"/>
</dbReference>
<dbReference type="SUPFAM" id="SSF53807">
    <property type="entry name" value="Helical backbone' metal receptor"/>
    <property type="match status" value="1"/>
</dbReference>
<gene>
    <name evidence="4" type="ORF">ERJ70_17575</name>
</gene>